<evidence type="ECO:0000313" key="1">
    <source>
        <dbReference type="EMBL" id="MET3599923.1"/>
    </source>
</evidence>
<dbReference type="Proteomes" id="UP001549164">
    <property type="component" value="Unassembled WGS sequence"/>
</dbReference>
<evidence type="ECO:0000313" key="2">
    <source>
        <dbReference type="Proteomes" id="UP001549164"/>
    </source>
</evidence>
<protein>
    <submittedName>
        <fullName evidence="1">Uncharacterized protein</fullName>
    </submittedName>
</protein>
<organism evidence="1 2">
    <name type="scientific">Martelella mangrovi</name>
    <dbReference type="NCBI Taxonomy" id="1397477"/>
    <lineage>
        <taxon>Bacteria</taxon>
        <taxon>Pseudomonadati</taxon>
        <taxon>Pseudomonadota</taxon>
        <taxon>Alphaproteobacteria</taxon>
        <taxon>Hyphomicrobiales</taxon>
        <taxon>Aurantimonadaceae</taxon>
        <taxon>Martelella</taxon>
    </lineage>
</organism>
<accession>A0ABV2IAI1</accession>
<sequence>MTCARQARHHRAHRHVKPRGDLVIAETFEIAENHDIPDGRRQGIERIGKHQPVNFHVFFCTVVRQVCGEVKVKKGKRVAMAKMVGVDVHHDRIEPAAEIVAMPLAFMGQRAFDRILQQVGAVFG</sequence>
<reference evidence="1 2" key="1">
    <citation type="submission" date="2024-06" db="EMBL/GenBank/DDBJ databases">
        <title>Genomic Encyclopedia of Type Strains, Phase IV (KMG-IV): sequencing the most valuable type-strain genomes for metagenomic binning, comparative biology and taxonomic classification.</title>
        <authorList>
            <person name="Goeker M."/>
        </authorList>
    </citation>
    <scope>NUCLEOTIDE SEQUENCE [LARGE SCALE GENOMIC DNA]</scope>
    <source>
        <strain evidence="1 2">DSM 28102</strain>
    </source>
</reference>
<name>A0ABV2IAI1_9HYPH</name>
<keyword evidence="2" id="KW-1185">Reference proteome</keyword>
<proteinExistence type="predicted"/>
<gene>
    <name evidence="1" type="ORF">ABID12_001863</name>
</gene>
<dbReference type="EMBL" id="JBEPLY010000005">
    <property type="protein sequence ID" value="MET3599923.1"/>
    <property type="molecule type" value="Genomic_DNA"/>
</dbReference>
<comment type="caution">
    <text evidence="1">The sequence shown here is derived from an EMBL/GenBank/DDBJ whole genome shotgun (WGS) entry which is preliminary data.</text>
</comment>